<feature type="domain" description="Exo-beta-D-glucosaminidase Ig-fold" evidence="1">
    <location>
        <begin position="93"/>
        <end position="177"/>
    </location>
</feature>
<dbReference type="InterPro" id="IPR013783">
    <property type="entry name" value="Ig-like_fold"/>
</dbReference>
<dbReference type="AlphaFoldDB" id="A0A7Y9FT43"/>
<sequence length="185" mass="19250">MATRSGAAGSEWVLAAMSLTGDAGAQTRNSIDADLLPGGEANRKPTSALIANGLVLVSLTATEATGNALSNNFHSHGAKDPADHGLTTPAPITLATAVAGTVIGEETVLRVTLPNRTATPAIQTKLTIMNGDGCQVQPARFGDKHVSLFLGETRKVTVRHPTTRAKATRMTLGGWNVTPTMEKER</sequence>
<reference evidence="2 3" key="1">
    <citation type="submission" date="2020-08" db="EMBL/GenBank/DDBJ databases">
        <title>The Agave Microbiome: Exploring the role of microbial communities in plant adaptations to desert environments.</title>
        <authorList>
            <person name="Partida-Martinez L.P."/>
        </authorList>
    </citation>
    <scope>NUCLEOTIDE SEQUENCE [LARGE SCALE GENOMIC DNA]</scope>
    <source>
        <strain evidence="2 3">AS2.3</strain>
    </source>
</reference>
<name>A0A7Y9FT43_9SPHN</name>
<dbReference type="EMBL" id="JACCBY010000006">
    <property type="protein sequence ID" value="NYD91771.1"/>
    <property type="molecule type" value="Genomic_DNA"/>
</dbReference>
<evidence type="ECO:0000313" key="2">
    <source>
        <dbReference type="EMBL" id="NYD91771.1"/>
    </source>
</evidence>
<gene>
    <name evidence="2" type="ORF">HD841_003587</name>
</gene>
<accession>A0A7Y9FT43</accession>
<evidence type="ECO:0000259" key="1">
    <source>
        <dbReference type="Pfam" id="PF18368"/>
    </source>
</evidence>
<dbReference type="Gene3D" id="2.60.40.10">
    <property type="entry name" value="Immunoglobulins"/>
    <property type="match status" value="1"/>
</dbReference>
<dbReference type="InterPro" id="IPR036156">
    <property type="entry name" value="Beta-gal/glucu_dom_sf"/>
</dbReference>
<evidence type="ECO:0000313" key="3">
    <source>
        <dbReference type="Proteomes" id="UP000517753"/>
    </source>
</evidence>
<keyword evidence="3" id="KW-1185">Reference proteome</keyword>
<dbReference type="Proteomes" id="UP000517753">
    <property type="component" value="Unassembled WGS sequence"/>
</dbReference>
<dbReference type="SUPFAM" id="SSF49303">
    <property type="entry name" value="beta-Galactosidase/glucuronidase domain"/>
    <property type="match status" value="1"/>
</dbReference>
<comment type="caution">
    <text evidence="2">The sequence shown here is derived from an EMBL/GenBank/DDBJ whole genome shotgun (WGS) entry which is preliminary data.</text>
</comment>
<dbReference type="InterPro" id="IPR041351">
    <property type="entry name" value="Ig_GlcNase"/>
</dbReference>
<protein>
    <recommendedName>
        <fullName evidence="1">Exo-beta-D-glucosaminidase Ig-fold domain-containing protein</fullName>
    </recommendedName>
</protein>
<organism evidence="2 3">
    <name type="scientific">Sphingomonas melonis</name>
    <dbReference type="NCBI Taxonomy" id="152682"/>
    <lineage>
        <taxon>Bacteria</taxon>
        <taxon>Pseudomonadati</taxon>
        <taxon>Pseudomonadota</taxon>
        <taxon>Alphaproteobacteria</taxon>
        <taxon>Sphingomonadales</taxon>
        <taxon>Sphingomonadaceae</taxon>
        <taxon>Sphingomonas</taxon>
    </lineage>
</organism>
<proteinExistence type="predicted"/>
<dbReference type="Pfam" id="PF18368">
    <property type="entry name" value="Ig_GlcNase"/>
    <property type="match status" value="1"/>
</dbReference>